<evidence type="ECO:0000313" key="17">
    <source>
        <dbReference type="Proteomes" id="UP001595683"/>
    </source>
</evidence>
<name>A0ABV7UYX9_9SPHN</name>
<dbReference type="SUPFAM" id="SSF56935">
    <property type="entry name" value="Porins"/>
    <property type="match status" value="1"/>
</dbReference>
<dbReference type="Pfam" id="PF00593">
    <property type="entry name" value="TonB_dep_Rec_b-barrel"/>
    <property type="match status" value="1"/>
</dbReference>
<dbReference type="InterPro" id="IPR036942">
    <property type="entry name" value="Beta-barrel_TonB_sf"/>
</dbReference>
<reference evidence="17" key="1">
    <citation type="journal article" date="2019" name="Int. J. Syst. Evol. Microbiol.">
        <title>The Global Catalogue of Microorganisms (GCM) 10K type strain sequencing project: providing services to taxonomists for standard genome sequencing and annotation.</title>
        <authorList>
            <consortium name="The Broad Institute Genomics Platform"/>
            <consortium name="The Broad Institute Genome Sequencing Center for Infectious Disease"/>
            <person name="Wu L."/>
            <person name="Ma J."/>
        </authorList>
    </citation>
    <scope>NUCLEOTIDE SEQUENCE [LARGE SCALE GENOMIC DNA]</scope>
    <source>
        <strain evidence="17">KCTC 42224</strain>
    </source>
</reference>
<dbReference type="InterPro" id="IPR000531">
    <property type="entry name" value="Beta-barrel_TonB"/>
</dbReference>
<evidence type="ECO:0000256" key="1">
    <source>
        <dbReference type="ARBA" id="ARBA00004571"/>
    </source>
</evidence>
<keyword evidence="6" id="KW-0408">Iron</keyword>
<protein>
    <submittedName>
        <fullName evidence="16">TonB-dependent receptor</fullName>
    </submittedName>
</protein>
<comment type="similarity">
    <text evidence="11 12">Belongs to the TonB-dependent receptor family.</text>
</comment>
<evidence type="ECO:0000256" key="13">
    <source>
        <dbReference type="SAM" id="SignalP"/>
    </source>
</evidence>
<dbReference type="Pfam" id="PF07715">
    <property type="entry name" value="Plug"/>
    <property type="match status" value="1"/>
</dbReference>
<feature type="domain" description="TonB-dependent receptor-like beta-barrel" evidence="14">
    <location>
        <begin position="255"/>
        <end position="731"/>
    </location>
</feature>
<feature type="domain" description="TonB-dependent receptor plug" evidence="15">
    <location>
        <begin position="53"/>
        <end position="159"/>
    </location>
</feature>
<dbReference type="EMBL" id="JBHRYE010000002">
    <property type="protein sequence ID" value="MFC3669937.1"/>
    <property type="molecule type" value="Genomic_DNA"/>
</dbReference>
<dbReference type="Gene3D" id="2.40.170.20">
    <property type="entry name" value="TonB-dependent receptor, beta-barrel domain"/>
    <property type="match status" value="1"/>
</dbReference>
<gene>
    <name evidence="16" type="ORF">ACFOOT_00730</name>
</gene>
<evidence type="ECO:0000256" key="12">
    <source>
        <dbReference type="RuleBase" id="RU003357"/>
    </source>
</evidence>
<dbReference type="PANTHER" id="PTHR32552">
    <property type="entry name" value="FERRICHROME IRON RECEPTOR-RELATED"/>
    <property type="match status" value="1"/>
</dbReference>
<evidence type="ECO:0000313" key="16">
    <source>
        <dbReference type="EMBL" id="MFC3669937.1"/>
    </source>
</evidence>
<evidence type="ECO:0000256" key="7">
    <source>
        <dbReference type="ARBA" id="ARBA00023065"/>
    </source>
</evidence>
<accession>A0ABV7UYX9</accession>
<feature type="signal peptide" evidence="13">
    <location>
        <begin position="1"/>
        <end position="24"/>
    </location>
</feature>
<sequence>MTRFHALLAGSTLAALLASTGLHAEEAEVAPVIGPAIAPGEIVVTGEKAARTLQHTPTSVAVTTPEKIARETLLSIQDVYARTANLSDTYGSAGFTIRGITNSGVGGGGQADTASVYVDGAPIPRQALYGGPTDLWDVQQVEVLRGPQSTIQGLNALAGGIVITTRDPSLDRWSGDARVLWTDRNDRTFSAALGGPLIADELGLRLSAERRANRGVIRNVTRGGYDDAMESLNLRGKLKWTPSALPGVEAVASYNRVRREGGYLYQYARTDVPDYYDNRTSTADQPNRGWIASDIALFKLGVPLADGLKLSSATSWNRSRVQSVADSDNTAANLSTINNIYRFKTLTQELRLNYEDNHLSALLGAWYYRRTGGLTARSQVNVTTPTGTITSLLAPYVGASSAATIASAYAQVLPVIPVAYAASQPERVETMALFGDARWRVADRLTLIGGFRLDRERNRYAAQTTATFTGTLPDTSFLGAGYAPLVAAVNAGVLGLVDDANAPMAASTRTFHAFLPKAGISMDWTPDLTTALTVQRAYRSGGSSQNPARATLVAYNPEYSWNYEASLRSKWLGGRLVINANAFYMTWKNQQVVAYFSDNTYDYNTVNAARSHLYGFEVEASARLSQAVDVYASAGHTRTKFDDFTLPTGASSTLLLSGTEFPYAPRWTLAGGINARHGPISGNLNANYRSAVYTGTGQNQAASRVGGRTVVNGQVGYQADHWNLFVFARNLLNEKYQQYSYAAAHIAVLGDPQTFGIGAGLHW</sequence>
<keyword evidence="3 11" id="KW-1134">Transmembrane beta strand</keyword>
<keyword evidence="7" id="KW-0406">Ion transport</keyword>
<keyword evidence="2 11" id="KW-0813">Transport</keyword>
<keyword evidence="8 12" id="KW-0798">TonB box</keyword>
<dbReference type="RefSeq" id="WP_191324444.1">
    <property type="nucleotide sequence ID" value="NZ_BMZP01000009.1"/>
</dbReference>
<keyword evidence="16" id="KW-0675">Receptor</keyword>
<evidence type="ECO:0000256" key="5">
    <source>
        <dbReference type="ARBA" id="ARBA00022692"/>
    </source>
</evidence>
<keyword evidence="10 11" id="KW-0998">Cell outer membrane</keyword>
<dbReference type="PANTHER" id="PTHR32552:SF81">
    <property type="entry name" value="TONB-DEPENDENT OUTER MEMBRANE RECEPTOR"/>
    <property type="match status" value="1"/>
</dbReference>
<feature type="chain" id="PRO_5047303080" evidence="13">
    <location>
        <begin position="25"/>
        <end position="763"/>
    </location>
</feature>
<evidence type="ECO:0000256" key="10">
    <source>
        <dbReference type="ARBA" id="ARBA00023237"/>
    </source>
</evidence>
<comment type="caution">
    <text evidence="16">The sequence shown here is derived from an EMBL/GenBank/DDBJ whole genome shotgun (WGS) entry which is preliminary data.</text>
</comment>
<keyword evidence="17" id="KW-1185">Reference proteome</keyword>
<evidence type="ECO:0000256" key="6">
    <source>
        <dbReference type="ARBA" id="ARBA00023004"/>
    </source>
</evidence>
<evidence type="ECO:0000256" key="9">
    <source>
        <dbReference type="ARBA" id="ARBA00023136"/>
    </source>
</evidence>
<organism evidence="16 17">
    <name type="scientific">Novosphingobium pokkalii</name>
    <dbReference type="NCBI Taxonomy" id="1770194"/>
    <lineage>
        <taxon>Bacteria</taxon>
        <taxon>Pseudomonadati</taxon>
        <taxon>Pseudomonadota</taxon>
        <taxon>Alphaproteobacteria</taxon>
        <taxon>Sphingomonadales</taxon>
        <taxon>Sphingomonadaceae</taxon>
        <taxon>Novosphingobium</taxon>
    </lineage>
</organism>
<keyword evidence="13" id="KW-0732">Signal</keyword>
<evidence type="ECO:0000259" key="15">
    <source>
        <dbReference type="Pfam" id="PF07715"/>
    </source>
</evidence>
<comment type="subcellular location">
    <subcellularLocation>
        <location evidence="1 11">Cell outer membrane</location>
        <topology evidence="1 11">Multi-pass membrane protein</topology>
    </subcellularLocation>
</comment>
<dbReference type="PROSITE" id="PS52016">
    <property type="entry name" value="TONB_DEPENDENT_REC_3"/>
    <property type="match status" value="1"/>
</dbReference>
<dbReference type="InterPro" id="IPR012910">
    <property type="entry name" value="Plug_dom"/>
</dbReference>
<evidence type="ECO:0000256" key="3">
    <source>
        <dbReference type="ARBA" id="ARBA00022452"/>
    </source>
</evidence>
<dbReference type="InterPro" id="IPR039426">
    <property type="entry name" value="TonB-dep_rcpt-like"/>
</dbReference>
<evidence type="ECO:0000256" key="11">
    <source>
        <dbReference type="PROSITE-ProRule" id="PRU01360"/>
    </source>
</evidence>
<evidence type="ECO:0000256" key="8">
    <source>
        <dbReference type="ARBA" id="ARBA00023077"/>
    </source>
</evidence>
<evidence type="ECO:0000256" key="2">
    <source>
        <dbReference type="ARBA" id="ARBA00022448"/>
    </source>
</evidence>
<evidence type="ECO:0000259" key="14">
    <source>
        <dbReference type="Pfam" id="PF00593"/>
    </source>
</evidence>
<keyword evidence="4" id="KW-0410">Iron transport</keyword>
<evidence type="ECO:0000256" key="4">
    <source>
        <dbReference type="ARBA" id="ARBA00022496"/>
    </source>
</evidence>
<dbReference type="Proteomes" id="UP001595683">
    <property type="component" value="Unassembled WGS sequence"/>
</dbReference>
<keyword evidence="9 11" id="KW-0472">Membrane</keyword>
<keyword evidence="5 11" id="KW-0812">Transmembrane</keyword>
<proteinExistence type="inferred from homology"/>